<dbReference type="EMBL" id="CP093379">
    <property type="protein sequence ID" value="UNM97151.1"/>
    <property type="molecule type" value="Genomic_DNA"/>
</dbReference>
<dbReference type="CDD" id="cd05244">
    <property type="entry name" value="BVR-B_like_SDR_a"/>
    <property type="match status" value="1"/>
</dbReference>
<dbReference type="Gene3D" id="3.40.50.720">
    <property type="entry name" value="NAD(P)-binding Rossmann-like Domain"/>
    <property type="match status" value="1"/>
</dbReference>
<name>A0ABY3X2Q5_9GAMM</name>
<dbReference type="RefSeq" id="WP_242152103.1">
    <property type="nucleotide sequence ID" value="NZ_CP093379.1"/>
</dbReference>
<dbReference type="InterPro" id="IPR016040">
    <property type="entry name" value="NAD(P)-bd_dom"/>
</dbReference>
<dbReference type="Pfam" id="PF13460">
    <property type="entry name" value="NAD_binding_10"/>
    <property type="match status" value="1"/>
</dbReference>
<reference evidence="2 3" key="1">
    <citation type="submission" date="2022-03" db="EMBL/GenBank/DDBJ databases">
        <title>Ignatzschineria rhizosphaerae HR5S32.</title>
        <authorList>
            <person name="Sun J.Q."/>
            <person name="Feng J.Y."/>
        </authorList>
    </citation>
    <scope>NUCLEOTIDE SEQUENCE [LARGE SCALE GENOMIC DNA]</scope>
    <source>
        <strain evidence="2 3">HR5S32</strain>
    </source>
</reference>
<dbReference type="PANTHER" id="PTHR43355:SF2">
    <property type="entry name" value="FLAVIN REDUCTASE (NADPH)"/>
    <property type="match status" value="1"/>
</dbReference>
<dbReference type="InterPro" id="IPR051606">
    <property type="entry name" value="Polyketide_Oxido-like"/>
</dbReference>
<protein>
    <submittedName>
        <fullName evidence="2">NAD(P)-dependent oxidoreductase</fullName>
    </submittedName>
</protein>
<sequence length="212" mass="23452">MQIAIIGAAGKVGTLLTAEALKQDYRVTAIVRHPENLANRSVKVIEKSIFDLTVEDLKEFDVVINAYKAPQGSETDHITSTQHLIDLFQQLPKTRLIVVGGAGSLYVDDAKTTRLVDTPDFPEAYKPTASNMGKAFDLLAASNIQWTYFSPAAFFDDTGAATGQYRLGKDHFFTNKAGESYISYADYSKALIDEIKNQDFIRERFTAVSEKA</sequence>
<evidence type="ECO:0000313" key="3">
    <source>
        <dbReference type="Proteomes" id="UP000829542"/>
    </source>
</evidence>
<dbReference type="PANTHER" id="PTHR43355">
    <property type="entry name" value="FLAVIN REDUCTASE (NADPH)"/>
    <property type="match status" value="1"/>
</dbReference>
<dbReference type="SUPFAM" id="SSF51735">
    <property type="entry name" value="NAD(P)-binding Rossmann-fold domains"/>
    <property type="match status" value="1"/>
</dbReference>
<gene>
    <name evidence="2" type="ORF">MMG00_04695</name>
</gene>
<evidence type="ECO:0000313" key="2">
    <source>
        <dbReference type="EMBL" id="UNM97151.1"/>
    </source>
</evidence>
<dbReference type="InterPro" id="IPR036291">
    <property type="entry name" value="NAD(P)-bd_dom_sf"/>
</dbReference>
<proteinExistence type="predicted"/>
<evidence type="ECO:0000259" key="1">
    <source>
        <dbReference type="Pfam" id="PF13460"/>
    </source>
</evidence>
<organism evidence="2 3">
    <name type="scientific">Ignatzschineria rhizosphaerae</name>
    <dbReference type="NCBI Taxonomy" id="2923279"/>
    <lineage>
        <taxon>Bacteria</taxon>
        <taxon>Pseudomonadati</taxon>
        <taxon>Pseudomonadota</taxon>
        <taxon>Gammaproteobacteria</taxon>
        <taxon>Cardiobacteriales</taxon>
        <taxon>Ignatzschineriaceae</taxon>
        <taxon>Ignatzschineria</taxon>
    </lineage>
</organism>
<dbReference type="Proteomes" id="UP000829542">
    <property type="component" value="Chromosome"/>
</dbReference>
<keyword evidence="3" id="KW-1185">Reference proteome</keyword>
<accession>A0ABY3X2Q5</accession>
<feature type="domain" description="NAD(P)-binding" evidence="1">
    <location>
        <begin position="7"/>
        <end position="196"/>
    </location>
</feature>